<gene>
    <name evidence="2" type="ORF">DUNSADRAFT_12948</name>
</gene>
<proteinExistence type="predicted"/>
<dbReference type="Proteomes" id="UP000815325">
    <property type="component" value="Unassembled WGS sequence"/>
</dbReference>
<sequence length="296" mass="31122">MVEQSTAEAARLHEEVKQREQDLKGMQKQLEMEQQESRDLRKQLREREQLPQAAVGGQLLQPRAKAEEVQGKQIPGKKPPPPSFYDKAPVEERNKETRRYTDVDDTDNESEAGPTPSTQGGGIFGLFKGSTPQTYKQQPGAAKRIKMDLAPPRPTFAPGPPDMLPSGSGKRSLFGGLKSKPTVTAGGLAVPKTSTGLSAKMEQTQGMPPPAAQTGSASNIFKDKRAEPAAPLVPNNAGAKSGGGSVMLPKGGAAEGGRKSANSSKPRGGGSRLKSLGSHPSGAKAPQGGLRGLFDG</sequence>
<evidence type="ECO:0000313" key="2">
    <source>
        <dbReference type="EMBL" id="KAF5831568.1"/>
    </source>
</evidence>
<feature type="compositionally biased region" description="Pro residues" evidence="1">
    <location>
        <begin position="151"/>
        <end position="163"/>
    </location>
</feature>
<dbReference type="EMBL" id="MU069938">
    <property type="protein sequence ID" value="KAF5831568.1"/>
    <property type="molecule type" value="Genomic_DNA"/>
</dbReference>
<feature type="compositionally biased region" description="Basic and acidic residues" evidence="1">
    <location>
        <begin position="88"/>
        <end position="102"/>
    </location>
</feature>
<feature type="compositionally biased region" description="Basic and acidic residues" evidence="1">
    <location>
        <begin position="35"/>
        <end position="49"/>
    </location>
</feature>
<accession>A0ABQ7GAD9</accession>
<feature type="compositionally biased region" description="Basic and acidic residues" evidence="1">
    <location>
        <begin position="10"/>
        <end position="25"/>
    </location>
</feature>
<name>A0ABQ7GAD9_DUNSA</name>
<evidence type="ECO:0000256" key="1">
    <source>
        <dbReference type="SAM" id="MobiDB-lite"/>
    </source>
</evidence>
<comment type="caution">
    <text evidence="2">The sequence shown here is derived from an EMBL/GenBank/DDBJ whole genome shotgun (WGS) entry which is preliminary data.</text>
</comment>
<protein>
    <submittedName>
        <fullName evidence="2">Uncharacterized protein</fullName>
    </submittedName>
</protein>
<feature type="region of interest" description="Disordered" evidence="1">
    <location>
        <begin position="1"/>
        <end position="296"/>
    </location>
</feature>
<evidence type="ECO:0000313" key="3">
    <source>
        <dbReference type="Proteomes" id="UP000815325"/>
    </source>
</evidence>
<reference evidence="2" key="1">
    <citation type="submission" date="2017-08" db="EMBL/GenBank/DDBJ databases">
        <authorList>
            <person name="Polle J.E."/>
            <person name="Barry K."/>
            <person name="Cushman J."/>
            <person name="Schmutz J."/>
            <person name="Tran D."/>
            <person name="Hathwaick L.T."/>
            <person name="Yim W.C."/>
            <person name="Jenkins J."/>
            <person name="Mckie-Krisberg Z.M."/>
            <person name="Prochnik S."/>
            <person name="Lindquist E."/>
            <person name="Dockter R.B."/>
            <person name="Adam C."/>
            <person name="Molina H."/>
            <person name="Bunkerborg J."/>
            <person name="Jin E."/>
            <person name="Buchheim M."/>
            <person name="Magnuson J."/>
        </authorList>
    </citation>
    <scope>NUCLEOTIDE SEQUENCE</scope>
    <source>
        <strain evidence="2">CCAP 19/18</strain>
    </source>
</reference>
<feature type="compositionally biased region" description="Polar residues" evidence="1">
    <location>
        <begin position="192"/>
        <end position="206"/>
    </location>
</feature>
<organism evidence="2 3">
    <name type="scientific">Dunaliella salina</name>
    <name type="common">Green alga</name>
    <name type="synonym">Protococcus salinus</name>
    <dbReference type="NCBI Taxonomy" id="3046"/>
    <lineage>
        <taxon>Eukaryota</taxon>
        <taxon>Viridiplantae</taxon>
        <taxon>Chlorophyta</taxon>
        <taxon>core chlorophytes</taxon>
        <taxon>Chlorophyceae</taxon>
        <taxon>CS clade</taxon>
        <taxon>Chlamydomonadales</taxon>
        <taxon>Dunaliellaceae</taxon>
        <taxon>Dunaliella</taxon>
    </lineage>
</organism>
<keyword evidence="3" id="KW-1185">Reference proteome</keyword>